<dbReference type="Gene3D" id="3.40.50.410">
    <property type="entry name" value="von Willebrand factor, type A domain"/>
    <property type="match status" value="1"/>
</dbReference>
<keyword evidence="1" id="KW-0732">Signal</keyword>
<dbReference type="InterPro" id="IPR036465">
    <property type="entry name" value="vWFA_dom_sf"/>
</dbReference>
<dbReference type="SMART" id="SM00327">
    <property type="entry name" value="VWA"/>
    <property type="match status" value="1"/>
</dbReference>
<comment type="caution">
    <text evidence="3">The sequence shown here is derived from an EMBL/GenBank/DDBJ whole genome shotgun (WGS) entry which is preliminary data.</text>
</comment>
<dbReference type="SUPFAM" id="SSF49373">
    <property type="entry name" value="Invasin/intimin cell-adhesion fragments"/>
    <property type="match status" value="1"/>
</dbReference>
<dbReference type="RefSeq" id="WP_173730802.1">
    <property type="nucleotide sequence ID" value="NZ_JABTTE010000007.1"/>
</dbReference>
<dbReference type="InterPro" id="IPR002035">
    <property type="entry name" value="VWF_A"/>
</dbReference>
<feature type="chain" id="PRO_5035325780" evidence="1">
    <location>
        <begin position="28"/>
        <end position="661"/>
    </location>
</feature>
<gene>
    <name evidence="3" type="ORF">HR057_07405</name>
</gene>
<dbReference type="CDD" id="cd00198">
    <property type="entry name" value="vWFA"/>
    <property type="match status" value="1"/>
</dbReference>
<reference evidence="3" key="1">
    <citation type="submission" date="2020-06" db="EMBL/GenBank/DDBJ databases">
        <title>A novel thermopfilic bacterium from Erzurum, Turkey.</title>
        <authorList>
            <person name="Adiguzel A."/>
            <person name="Ay H."/>
            <person name="Baltaci M.O."/>
        </authorList>
    </citation>
    <scope>NUCLEOTIDE SEQUENCE</scope>
    <source>
        <strain evidence="3">P2</strain>
    </source>
</reference>
<dbReference type="InterPro" id="IPR008964">
    <property type="entry name" value="Invasin/intimin_cell_adhesion"/>
</dbReference>
<dbReference type="Pfam" id="PF00092">
    <property type="entry name" value="VWA"/>
    <property type="match status" value="1"/>
</dbReference>
<sequence length="661" mass="73541">MKWKKGIILFIVSIFLLNMGYSTTVNAASSNASLSVSVQPSKPDGYLIDLNTEVATADVHVNINPQGILDLEKREKPMDVVFLIDVTGSMNRGLLGQLLGLLLGIDSKMERTKKAVEQMINNIKGNVIDGDRFAMIPFNEADRLFAKEREGIPFNPINQSKSQVQEHLEMVKSKVKSLKADYPNLLEKTNHYSALKRAEELFANSNNTKYIILLTDGKATAGPDKVVRNIDGYYKPQVCLFCKKYYIKQDNTTIFNNILGLHTEFNYNGYPPLTTFIYSEKYNVYDLATMDLASTLAAKNVKIFSVWIGNWTNADKQYLAELSGITGAQSYTAKTVEEINNSLTRIAEEMNQSAMKDIQLSINLNNVSFPDGGHVGIPEGSNAIKTEDGNFIKVNFPEVVYKAGAGTPNPFNKFFTMEFDKAGTYTFHDVTLSYTNLAGQKQVLDVSPLTIKVVDNQSFGLRFKNPPYAINVYRGVNTLSLKDELEIVPPPGVKVEELDIPTEFTWASSNEKIGKVSDGIVTATGLGTMKVTVEARDKKGNIIKAETPVKVNLKGIKFKNASYDFIDGKDMFKELIPKPDGFHIDPEAFEWSINRNGLFTVDDQGVLHRGGLTEYGFAILTVKLKDEYKINGDPIHPDDKATTLIKVNKSSGPLHDPLNEW</sequence>
<feature type="domain" description="VWFA" evidence="2">
    <location>
        <begin position="79"/>
        <end position="350"/>
    </location>
</feature>
<evidence type="ECO:0000313" key="3">
    <source>
        <dbReference type="EMBL" id="NSL51595.1"/>
    </source>
</evidence>
<dbReference type="PANTHER" id="PTHR10579">
    <property type="entry name" value="CALCIUM-ACTIVATED CHLORIDE CHANNEL REGULATOR"/>
    <property type="match status" value="1"/>
</dbReference>
<dbReference type="SUPFAM" id="SSF53300">
    <property type="entry name" value="vWA-like"/>
    <property type="match status" value="1"/>
</dbReference>
<dbReference type="PROSITE" id="PS50234">
    <property type="entry name" value="VWFA"/>
    <property type="match status" value="1"/>
</dbReference>
<dbReference type="Gene3D" id="2.60.40.1080">
    <property type="match status" value="1"/>
</dbReference>
<keyword evidence="4" id="KW-1185">Reference proteome</keyword>
<dbReference type="Proteomes" id="UP000625804">
    <property type="component" value="Unassembled WGS sequence"/>
</dbReference>
<dbReference type="InterPro" id="IPR051266">
    <property type="entry name" value="CLCR"/>
</dbReference>
<proteinExistence type="predicted"/>
<protein>
    <submittedName>
        <fullName evidence="3">VWA domain-containing protein</fullName>
    </submittedName>
</protein>
<feature type="signal peptide" evidence="1">
    <location>
        <begin position="1"/>
        <end position="27"/>
    </location>
</feature>
<evidence type="ECO:0000259" key="2">
    <source>
        <dbReference type="PROSITE" id="PS50234"/>
    </source>
</evidence>
<evidence type="ECO:0000256" key="1">
    <source>
        <dbReference type="SAM" id="SignalP"/>
    </source>
</evidence>
<dbReference type="AlphaFoldDB" id="A0A8J8KE97"/>
<dbReference type="EMBL" id="JABTTE010000007">
    <property type="protein sequence ID" value="NSL51595.1"/>
    <property type="molecule type" value="Genomic_DNA"/>
</dbReference>
<name>A0A8J8KE97_9BACI</name>
<evidence type="ECO:0000313" key="4">
    <source>
        <dbReference type="Proteomes" id="UP000625804"/>
    </source>
</evidence>
<accession>A0A8J8KE97</accession>
<dbReference type="PANTHER" id="PTHR10579:SF43">
    <property type="entry name" value="ZINC FINGER (C3HC4-TYPE RING FINGER) FAMILY PROTEIN"/>
    <property type="match status" value="1"/>
</dbReference>
<organism evidence="3 4">
    <name type="scientific">Calidifontibacillus erzurumensis</name>
    <dbReference type="NCBI Taxonomy" id="2741433"/>
    <lineage>
        <taxon>Bacteria</taxon>
        <taxon>Bacillati</taxon>
        <taxon>Bacillota</taxon>
        <taxon>Bacilli</taxon>
        <taxon>Bacillales</taxon>
        <taxon>Bacillaceae</taxon>
        <taxon>Calidifontibacillus/Schinkia group</taxon>
        <taxon>Calidifontibacillus</taxon>
    </lineage>
</organism>